<dbReference type="GeneID" id="54324652"/>
<dbReference type="Gene3D" id="1.25.40.10">
    <property type="entry name" value="Tetratricopeptide repeat domain"/>
    <property type="match status" value="1"/>
</dbReference>
<protein>
    <recommendedName>
        <fullName evidence="3">Kinesin light chain</fullName>
    </recommendedName>
</protein>
<dbReference type="EMBL" id="QUQM01000010">
    <property type="protein sequence ID" value="KAA8641485.1"/>
    <property type="molecule type" value="Genomic_DNA"/>
</dbReference>
<dbReference type="VEuPathDB" id="FungiDB:EYZ11_002446"/>
<dbReference type="InterPro" id="IPR011990">
    <property type="entry name" value="TPR-like_helical_dom_sf"/>
</dbReference>
<dbReference type="RefSeq" id="XP_033420847.1">
    <property type="nucleotide sequence ID" value="XM_033566645.1"/>
</dbReference>
<comment type="caution">
    <text evidence="1">The sequence shown here is derived from an EMBL/GenBank/DDBJ whole genome shotgun (WGS) entry which is preliminary data.</text>
</comment>
<dbReference type="Proteomes" id="UP000324241">
    <property type="component" value="Unassembled WGS sequence"/>
</dbReference>
<sequence>MKAESLMGEILCHKGKYQEGESTISIRWKPAEDSPKAYGCLGRREEGVAAAEKRAARLQHLLGLRELHNLLGPRHPLTIWGLRILGASQMQASASITEPSGHAATRARQRRRYLGADHPETMNIVAHMGMMACNAGRHGQVFNIGWDEAIPVIQGTLSMLAMMYMTRQRYPQAQGYFDRLLASYDGSGTELPENVRTMAELCPDEYTVPGTAKRIKSPGIVEVVSKTNIGDDPCY</sequence>
<accession>A0A5M9M3C1</accession>
<reference evidence="1 2" key="1">
    <citation type="submission" date="2019-08" db="EMBL/GenBank/DDBJ databases">
        <title>The genome sequence of a newly discovered highly antifungal drug resistant Aspergillus species, Aspergillus tanneri NIH 1004.</title>
        <authorList>
            <person name="Mounaud S."/>
            <person name="Singh I."/>
            <person name="Joardar V."/>
            <person name="Pakala S."/>
            <person name="Pakala S."/>
            <person name="Venepally P."/>
            <person name="Chung J.K."/>
            <person name="Losada L."/>
            <person name="Nierman W.C."/>
        </authorList>
    </citation>
    <scope>NUCLEOTIDE SEQUENCE [LARGE SCALE GENOMIC DNA]</scope>
    <source>
        <strain evidence="1 2">NIH1004</strain>
    </source>
</reference>
<name>A0A5M9M3C1_9EURO</name>
<dbReference type="OrthoDB" id="427518at2759"/>
<evidence type="ECO:0000313" key="2">
    <source>
        <dbReference type="Proteomes" id="UP000324241"/>
    </source>
</evidence>
<proteinExistence type="predicted"/>
<evidence type="ECO:0008006" key="3">
    <source>
        <dbReference type="Google" id="ProtNLM"/>
    </source>
</evidence>
<gene>
    <name evidence="1" type="ORF">ATNIH1004_001950</name>
</gene>
<evidence type="ECO:0000313" key="1">
    <source>
        <dbReference type="EMBL" id="KAA8641485.1"/>
    </source>
</evidence>
<dbReference type="AlphaFoldDB" id="A0A5M9M3C1"/>
<organism evidence="1 2">
    <name type="scientific">Aspergillus tanneri</name>
    <dbReference type="NCBI Taxonomy" id="1220188"/>
    <lineage>
        <taxon>Eukaryota</taxon>
        <taxon>Fungi</taxon>
        <taxon>Dikarya</taxon>
        <taxon>Ascomycota</taxon>
        <taxon>Pezizomycotina</taxon>
        <taxon>Eurotiomycetes</taxon>
        <taxon>Eurotiomycetidae</taxon>
        <taxon>Eurotiales</taxon>
        <taxon>Aspergillaceae</taxon>
        <taxon>Aspergillus</taxon>
        <taxon>Aspergillus subgen. Circumdati</taxon>
    </lineage>
</organism>